<proteinExistence type="predicted"/>
<protein>
    <submittedName>
        <fullName evidence="1">Uncharacterized protein</fullName>
    </submittedName>
</protein>
<evidence type="ECO:0000313" key="2">
    <source>
        <dbReference type="Proteomes" id="UP000178086"/>
    </source>
</evidence>
<organism evidence="1 2">
    <name type="scientific">Candidatus Aquicultor primus</name>
    <dbReference type="NCBI Taxonomy" id="1797195"/>
    <lineage>
        <taxon>Bacteria</taxon>
        <taxon>Bacillati</taxon>
        <taxon>Actinomycetota</taxon>
        <taxon>Candidatus Aquicultoria</taxon>
        <taxon>Candidatus Aquicultorales</taxon>
        <taxon>Candidatus Aquicultoraceae</taxon>
        <taxon>Candidatus Aquicultor</taxon>
    </lineage>
</organism>
<dbReference type="Proteomes" id="UP000178086">
    <property type="component" value="Unassembled WGS sequence"/>
</dbReference>
<accession>A0A1F2URZ4</accession>
<comment type="caution">
    <text evidence="1">The sequence shown here is derived from an EMBL/GenBank/DDBJ whole genome shotgun (WGS) entry which is preliminary data.</text>
</comment>
<evidence type="ECO:0000313" key="1">
    <source>
        <dbReference type="EMBL" id="OFW35729.1"/>
    </source>
</evidence>
<dbReference type="AlphaFoldDB" id="A0A1F2URZ4"/>
<name>A0A1F2URZ4_9ACTN</name>
<sequence length="243" mass="26876">MNSKIVMLVLLAMVLLLMIAGISYAISPNEQAQIIAEEEFPKLLKDVIEPNNEGVGFPDKDQYENVSLGEPLEHYEIDFDSFDPDKGIDEQSKQNLFYTFPVMLDDSASIGFTVGVQANGEWEVIDVGGGLNKTVSQMADEQGLSNSRVLHFAGAMLIVATRDDKVVGYAPYYPYEPDLKEKTVVSEDEIMKILVYRHKEFQELIKNGNPQGLLGGPGLAAASAGHKQEGVIKRLTRFVKHVL</sequence>
<gene>
    <name evidence="1" type="ORF">A2074_07045</name>
</gene>
<reference evidence="1 2" key="1">
    <citation type="journal article" date="2016" name="Nat. Commun.">
        <title>Thousands of microbial genomes shed light on interconnected biogeochemical processes in an aquifer system.</title>
        <authorList>
            <person name="Anantharaman K."/>
            <person name="Brown C.T."/>
            <person name="Hug L.A."/>
            <person name="Sharon I."/>
            <person name="Castelle C.J."/>
            <person name="Probst A.J."/>
            <person name="Thomas B.C."/>
            <person name="Singh A."/>
            <person name="Wilkins M.J."/>
            <person name="Karaoz U."/>
            <person name="Brodie E.L."/>
            <person name="Williams K.H."/>
            <person name="Hubbard S.S."/>
            <person name="Banfield J.F."/>
        </authorList>
    </citation>
    <scope>NUCLEOTIDE SEQUENCE [LARGE SCALE GENOMIC DNA]</scope>
</reference>
<dbReference type="EMBL" id="MELI01000009">
    <property type="protein sequence ID" value="OFW35729.1"/>
    <property type="molecule type" value="Genomic_DNA"/>
</dbReference>